<accession>A0ABD0LJ11</accession>
<keyword evidence="2" id="KW-1185">Reference proteome</keyword>
<proteinExistence type="predicted"/>
<evidence type="ECO:0000313" key="1">
    <source>
        <dbReference type="EMBL" id="KAK7499098.1"/>
    </source>
</evidence>
<dbReference type="AlphaFoldDB" id="A0ABD0LJ11"/>
<name>A0ABD0LJ11_9CAEN</name>
<reference evidence="1 2" key="1">
    <citation type="journal article" date="2023" name="Sci. Data">
        <title>Genome assembly of the Korean intertidal mud-creeper Batillaria attramentaria.</title>
        <authorList>
            <person name="Patra A.K."/>
            <person name="Ho P.T."/>
            <person name="Jun S."/>
            <person name="Lee S.J."/>
            <person name="Kim Y."/>
            <person name="Won Y.J."/>
        </authorList>
    </citation>
    <scope>NUCLEOTIDE SEQUENCE [LARGE SCALE GENOMIC DNA]</scope>
    <source>
        <strain evidence="1">Wonlab-2016</strain>
    </source>
</reference>
<organism evidence="1 2">
    <name type="scientific">Batillaria attramentaria</name>
    <dbReference type="NCBI Taxonomy" id="370345"/>
    <lineage>
        <taxon>Eukaryota</taxon>
        <taxon>Metazoa</taxon>
        <taxon>Spiralia</taxon>
        <taxon>Lophotrochozoa</taxon>
        <taxon>Mollusca</taxon>
        <taxon>Gastropoda</taxon>
        <taxon>Caenogastropoda</taxon>
        <taxon>Sorbeoconcha</taxon>
        <taxon>Cerithioidea</taxon>
        <taxon>Batillariidae</taxon>
        <taxon>Batillaria</taxon>
    </lineage>
</organism>
<feature type="non-terminal residue" evidence="1">
    <location>
        <position position="1"/>
    </location>
</feature>
<gene>
    <name evidence="1" type="ORF">BaRGS_00009645</name>
</gene>
<evidence type="ECO:0000313" key="2">
    <source>
        <dbReference type="Proteomes" id="UP001519460"/>
    </source>
</evidence>
<dbReference type="EMBL" id="JACVVK020000046">
    <property type="protein sequence ID" value="KAK7499098.1"/>
    <property type="molecule type" value="Genomic_DNA"/>
</dbReference>
<protein>
    <submittedName>
        <fullName evidence="1">Uncharacterized protein</fullName>
    </submittedName>
</protein>
<dbReference type="Proteomes" id="UP001519460">
    <property type="component" value="Unassembled WGS sequence"/>
</dbReference>
<comment type="caution">
    <text evidence="1">The sequence shown here is derived from an EMBL/GenBank/DDBJ whole genome shotgun (WGS) entry which is preliminary data.</text>
</comment>
<sequence>STKLDWEPGWSNRISLHGAPEMPPSWLMHDMSLHEMVITVDATVDIQWNLNGPEADLGNISISDDDSLPDVIAVSENTGPDERLETVIEKWQSTTKITVTQEIKVSLDPPGELLRQALQIYIEPADAAILAGDEAVQDMLSDCKVRVAIGERNRASVVTAVLASQSRLKTKHAMLQAFWTGAEVVGLWTLIREHGGKEACTMWVWDGSQVVNVYTFSLLKPACAQVNLGRRMLDINLYVLLGLKN</sequence>